<organism evidence="2 3">
    <name type="scientific">Streptomyces caledonius</name>
    <dbReference type="NCBI Taxonomy" id="3134107"/>
    <lineage>
        <taxon>Bacteria</taxon>
        <taxon>Bacillati</taxon>
        <taxon>Actinomycetota</taxon>
        <taxon>Actinomycetes</taxon>
        <taxon>Kitasatosporales</taxon>
        <taxon>Streptomycetaceae</taxon>
        <taxon>Streptomyces</taxon>
    </lineage>
</organism>
<proteinExistence type="predicted"/>
<dbReference type="Pfam" id="PF13577">
    <property type="entry name" value="SnoaL_4"/>
    <property type="match status" value="1"/>
</dbReference>
<accession>A0ABU8TZP9</accession>
<dbReference type="EMBL" id="JBBKAM010000002">
    <property type="protein sequence ID" value="MEJ8641096.1"/>
    <property type="molecule type" value="Genomic_DNA"/>
</dbReference>
<evidence type="ECO:0000313" key="2">
    <source>
        <dbReference type="EMBL" id="MEJ8641096.1"/>
    </source>
</evidence>
<dbReference type="InterPro" id="IPR037401">
    <property type="entry name" value="SnoaL-like"/>
</dbReference>
<dbReference type="Proteomes" id="UP001382904">
    <property type="component" value="Unassembled WGS sequence"/>
</dbReference>
<dbReference type="SUPFAM" id="SSF54427">
    <property type="entry name" value="NTF2-like"/>
    <property type="match status" value="1"/>
</dbReference>
<sequence length="185" mass="19809">MESPHGSSVGADAVRQSQQAVEDWAVIQYLNTDLLIDVDGDGEGDGDGDGSSATASWNSLMTHVHHEAALKALGEDLDPLFTVGGVWEADLRRTSAGWRISRTSVVRCGCPGRHRSRRRTPEVDRGETAGILPDAGRFAFLSRSSRASHTGGGLAGFRRLAELEWGLSPHSRTFPLIADTSCVSP</sequence>
<name>A0ABU8TZP9_9ACTN</name>
<gene>
    <name evidence="2" type="ORF">WKI68_05680</name>
</gene>
<protein>
    <submittedName>
        <fullName evidence="2">Nuclear transport factor 2 family protein</fullName>
    </submittedName>
</protein>
<evidence type="ECO:0000313" key="3">
    <source>
        <dbReference type="Proteomes" id="UP001382904"/>
    </source>
</evidence>
<reference evidence="2 3" key="1">
    <citation type="submission" date="2024-03" db="EMBL/GenBank/DDBJ databases">
        <title>Novel Streptomyces species of biotechnological and ecological value are a feature of Machair soil.</title>
        <authorList>
            <person name="Prole J.R."/>
            <person name="Goodfellow M."/>
            <person name="Allenby N."/>
            <person name="Ward A.C."/>
        </authorList>
    </citation>
    <scope>NUCLEOTIDE SEQUENCE [LARGE SCALE GENOMIC DNA]</scope>
    <source>
        <strain evidence="2 3">MS1.HAVA.3</strain>
    </source>
</reference>
<dbReference type="InterPro" id="IPR032710">
    <property type="entry name" value="NTF2-like_dom_sf"/>
</dbReference>
<feature type="domain" description="SnoaL-like" evidence="1">
    <location>
        <begin position="9"/>
        <end position="103"/>
    </location>
</feature>
<evidence type="ECO:0000259" key="1">
    <source>
        <dbReference type="Pfam" id="PF13577"/>
    </source>
</evidence>
<comment type="caution">
    <text evidence="2">The sequence shown here is derived from an EMBL/GenBank/DDBJ whole genome shotgun (WGS) entry which is preliminary data.</text>
</comment>
<dbReference type="Gene3D" id="3.10.450.50">
    <property type="match status" value="1"/>
</dbReference>
<keyword evidence="3" id="KW-1185">Reference proteome</keyword>